<dbReference type="InterPro" id="IPR053820">
    <property type="entry name" value="MSL3_chromo-like"/>
</dbReference>
<feature type="compositionally biased region" description="Low complexity" evidence="13">
    <location>
        <begin position="88"/>
        <end position="98"/>
    </location>
</feature>
<comment type="subcellular location">
    <subcellularLocation>
        <location evidence="1">Nucleus</location>
    </subcellularLocation>
</comment>
<feature type="region of interest" description="Disordered" evidence="13">
    <location>
        <begin position="88"/>
        <end position="137"/>
    </location>
</feature>
<dbReference type="InterPro" id="IPR008676">
    <property type="entry name" value="MRG"/>
</dbReference>
<evidence type="ECO:0000256" key="12">
    <source>
        <dbReference type="ARBA" id="ARBA00072864"/>
    </source>
</evidence>
<dbReference type="GO" id="GO:0006338">
    <property type="term" value="P:chromatin remodeling"/>
    <property type="evidence" value="ECO:0007669"/>
    <property type="project" value="UniProtKB-ARBA"/>
</dbReference>
<comment type="function">
    <text evidence="11">Involved in deacetylation of histones, chromatin assembly and chromosome segregation. May act as a transcriptional oscillator, directing histone deacetylases to specific chromosomal domains. Component of the NuA4 histone acetyltransferase complex which is involved in transcriptional activation of selected genes principally by acetylation of nucleosomal histone H4 and H2A. The NuA4 complex is also involved in DNA repair.</text>
</comment>
<evidence type="ECO:0000256" key="5">
    <source>
        <dbReference type="ARBA" id="ARBA00022763"/>
    </source>
</evidence>
<keyword evidence="5" id="KW-0227">DNA damage</keyword>
<accession>A0A2T2N6T5</accession>
<evidence type="ECO:0000313" key="15">
    <source>
        <dbReference type="EMBL" id="PSN61145.1"/>
    </source>
</evidence>
<dbReference type="GO" id="GO:0006281">
    <property type="term" value="P:DNA repair"/>
    <property type="evidence" value="ECO:0007669"/>
    <property type="project" value="UniProtKB-KW"/>
</dbReference>
<dbReference type="STRING" id="1448308.A0A2T2N6T5"/>
<dbReference type="AlphaFoldDB" id="A0A2T2N6T5"/>
<feature type="domain" description="Chromo" evidence="14">
    <location>
        <begin position="25"/>
        <end position="85"/>
    </location>
</feature>
<keyword evidence="6" id="KW-0156">Chromatin regulator</keyword>
<gene>
    <name evidence="15" type="ORF">BS50DRAFT_578549</name>
</gene>
<dbReference type="Gene3D" id="2.30.30.140">
    <property type="match status" value="1"/>
</dbReference>
<dbReference type="Pfam" id="PF22732">
    <property type="entry name" value="MSL3_chromo-like"/>
    <property type="match status" value="1"/>
</dbReference>
<dbReference type="InterPro" id="IPR026541">
    <property type="entry name" value="MRG_dom"/>
</dbReference>
<name>A0A2T2N6T5_CORCC</name>
<keyword evidence="9" id="KW-0234">DNA repair</keyword>
<reference evidence="15 16" key="1">
    <citation type="journal article" date="2018" name="Front. Microbiol.">
        <title>Genome-Wide Analysis of Corynespora cassiicola Leaf Fall Disease Putative Effectors.</title>
        <authorList>
            <person name="Lopez D."/>
            <person name="Ribeiro S."/>
            <person name="Label P."/>
            <person name="Fumanal B."/>
            <person name="Venisse J.S."/>
            <person name="Kohler A."/>
            <person name="de Oliveira R.R."/>
            <person name="Labutti K."/>
            <person name="Lipzen A."/>
            <person name="Lail K."/>
            <person name="Bauer D."/>
            <person name="Ohm R.A."/>
            <person name="Barry K.W."/>
            <person name="Spatafora J."/>
            <person name="Grigoriev I.V."/>
            <person name="Martin F.M."/>
            <person name="Pujade-Renaud V."/>
        </authorList>
    </citation>
    <scope>NUCLEOTIDE SEQUENCE [LARGE SCALE GENOMIC DNA]</scope>
    <source>
        <strain evidence="15 16">Philippines</strain>
    </source>
</reference>
<sequence>MAPAPVPEPQFKKDEKALCFHHELLYEAKVLDVKPLEGDDKKSGFQYKVHYKGWKNTWDDWVAEDRLRKLTPENRELANNLRHEMLAAQRAARAAPAPSKKKQQGSARGSEERQTSVSAAGPRGQKRMRDQDLEKEETFQSRRAVRIYMPDRLKSLLVDDWENITKNLQLVSLPVSKPAGIILDEYLAWATSQGTRTSTEIDILEEVVQGLKEYFNKSLGRLLLYRFEREQFYDIHTRTEDATSDLAGKSMYDIYGGEHLLRLFVSMPELIAQTNMDTQAVNRLREELSSMTTWLAKDAQVNAFFTSQYENPGQAYIDKVRSST</sequence>
<evidence type="ECO:0000256" key="11">
    <source>
        <dbReference type="ARBA" id="ARBA00057322"/>
    </source>
</evidence>
<evidence type="ECO:0000256" key="2">
    <source>
        <dbReference type="ARBA" id="ARBA00009093"/>
    </source>
</evidence>
<dbReference type="PIRSF" id="PIRSF038133">
    <property type="entry name" value="HAT_Nua4_EAF3/MRG15"/>
    <property type="match status" value="1"/>
</dbReference>
<evidence type="ECO:0000256" key="10">
    <source>
        <dbReference type="ARBA" id="ARBA00023242"/>
    </source>
</evidence>
<comment type="similarity">
    <text evidence="2">Belongs to the MRG family.</text>
</comment>
<evidence type="ECO:0000256" key="1">
    <source>
        <dbReference type="ARBA" id="ARBA00004123"/>
    </source>
</evidence>
<proteinExistence type="inferred from homology"/>
<dbReference type="GO" id="GO:0035267">
    <property type="term" value="C:NuA4 histone acetyltransferase complex"/>
    <property type="evidence" value="ECO:0007669"/>
    <property type="project" value="TreeGrafter"/>
</dbReference>
<evidence type="ECO:0000256" key="6">
    <source>
        <dbReference type="ARBA" id="ARBA00022853"/>
    </source>
</evidence>
<dbReference type="InterPro" id="IPR016197">
    <property type="entry name" value="Chromo-like_dom_sf"/>
</dbReference>
<protein>
    <recommendedName>
        <fullName evidence="4">Chromatin modification-related protein EAF3</fullName>
    </recommendedName>
    <alternativeName>
        <fullName evidence="12">Chromatin modification-related protein eaf3</fullName>
    </alternativeName>
</protein>
<dbReference type="Gene3D" id="1.10.274.30">
    <property type="entry name" value="MRG domain"/>
    <property type="match status" value="1"/>
</dbReference>
<dbReference type="SMART" id="SM00298">
    <property type="entry name" value="CHROMO"/>
    <property type="match status" value="1"/>
</dbReference>
<dbReference type="InterPro" id="IPR038217">
    <property type="entry name" value="MRG_C_sf"/>
</dbReference>
<dbReference type="Pfam" id="PF05712">
    <property type="entry name" value="MRG"/>
    <property type="match status" value="1"/>
</dbReference>
<evidence type="ECO:0000256" key="4">
    <source>
        <dbReference type="ARBA" id="ARBA00018505"/>
    </source>
</evidence>
<keyword evidence="8" id="KW-0804">Transcription</keyword>
<dbReference type="EMBL" id="KZ678145">
    <property type="protein sequence ID" value="PSN61145.1"/>
    <property type="molecule type" value="Genomic_DNA"/>
</dbReference>
<evidence type="ECO:0000256" key="13">
    <source>
        <dbReference type="SAM" id="MobiDB-lite"/>
    </source>
</evidence>
<keyword evidence="10" id="KW-0539">Nucleus</keyword>
<feature type="compositionally biased region" description="Basic and acidic residues" evidence="13">
    <location>
        <begin position="127"/>
        <end position="137"/>
    </location>
</feature>
<dbReference type="OrthoDB" id="124855at2759"/>
<dbReference type="PROSITE" id="PS51640">
    <property type="entry name" value="MRG"/>
    <property type="match status" value="1"/>
</dbReference>
<evidence type="ECO:0000256" key="9">
    <source>
        <dbReference type="ARBA" id="ARBA00023204"/>
    </source>
</evidence>
<comment type="subunit">
    <text evidence="3">Component of the NuA4 histone acetyltransferase complex.</text>
</comment>
<keyword evidence="7" id="KW-0805">Transcription regulation</keyword>
<dbReference type="GO" id="GO:0006355">
    <property type="term" value="P:regulation of DNA-templated transcription"/>
    <property type="evidence" value="ECO:0007669"/>
    <property type="project" value="InterPro"/>
</dbReference>
<evidence type="ECO:0000256" key="7">
    <source>
        <dbReference type="ARBA" id="ARBA00023015"/>
    </source>
</evidence>
<dbReference type="Proteomes" id="UP000240883">
    <property type="component" value="Unassembled WGS sequence"/>
</dbReference>
<dbReference type="SUPFAM" id="SSF54160">
    <property type="entry name" value="Chromo domain-like"/>
    <property type="match status" value="1"/>
</dbReference>
<dbReference type="InterPro" id="IPR000953">
    <property type="entry name" value="Chromo/chromo_shadow_dom"/>
</dbReference>
<dbReference type="PANTHER" id="PTHR10880">
    <property type="entry name" value="MORTALITY FACTOR 4-LIKE PROTEIN"/>
    <property type="match status" value="1"/>
</dbReference>
<dbReference type="PANTHER" id="PTHR10880:SF15">
    <property type="entry name" value="MSL COMPLEX SUBUNIT 3"/>
    <property type="match status" value="1"/>
</dbReference>
<evidence type="ECO:0000313" key="16">
    <source>
        <dbReference type="Proteomes" id="UP000240883"/>
    </source>
</evidence>
<dbReference type="GO" id="GO:0032221">
    <property type="term" value="C:Rpd3S complex"/>
    <property type="evidence" value="ECO:0007669"/>
    <property type="project" value="TreeGrafter"/>
</dbReference>
<evidence type="ECO:0000256" key="3">
    <source>
        <dbReference type="ARBA" id="ARBA00011353"/>
    </source>
</evidence>
<dbReference type="FunFam" id="1.10.274.30:FF:000004">
    <property type="entry name" value="Putative Chromatin modification-related protein eaf3"/>
    <property type="match status" value="1"/>
</dbReference>
<organism evidence="15 16">
    <name type="scientific">Corynespora cassiicola Philippines</name>
    <dbReference type="NCBI Taxonomy" id="1448308"/>
    <lineage>
        <taxon>Eukaryota</taxon>
        <taxon>Fungi</taxon>
        <taxon>Dikarya</taxon>
        <taxon>Ascomycota</taxon>
        <taxon>Pezizomycotina</taxon>
        <taxon>Dothideomycetes</taxon>
        <taxon>Pleosporomycetidae</taxon>
        <taxon>Pleosporales</taxon>
        <taxon>Corynesporascaceae</taxon>
        <taxon>Corynespora</taxon>
    </lineage>
</organism>
<dbReference type="CDD" id="cd18983">
    <property type="entry name" value="CBD_MSL3_like"/>
    <property type="match status" value="1"/>
</dbReference>
<keyword evidence="16" id="KW-1185">Reference proteome</keyword>
<evidence type="ECO:0000256" key="8">
    <source>
        <dbReference type="ARBA" id="ARBA00023163"/>
    </source>
</evidence>
<evidence type="ECO:0000259" key="14">
    <source>
        <dbReference type="SMART" id="SM00298"/>
    </source>
</evidence>